<dbReference type="InterPro" id="IPR027417">
    <property type="entry name" value="P-loop_NTPase"/>
</dbReference>
<proteinExistence type="predicted"/>
<reference evidence="5" key="1">
    <citation type="submission" date="2012-01" db="EMBL/GenBank/DDBJ databases">
        <authorList>
            <person name="Wang T."/>
            <person name="Qin Z."/>
        </authorList>
    </citation>
    <scope>NUCLEOTIDE SEQUENCE</scope>
    <source>
        <strain evidence="5">WT3</strain>
    </source>
</reference>
<evidence type="ECO:0000256" key="2">
    <source>
        <dbReference type="ARBA" id="ARBA00022840"/>
    </source>
</evidence>
<sequence length="549" mass="57083">MNPLIGRERVLSTLGRHVDAVSQGSGGCVIVEGPFGMGKTRLLKAAALEGVERGLTVVAGQTNGTDRPVPLHVLITLLRHVMPDGADFDDLVRPGRNPFWLMDRVGELVENAAHRHPLVIVLDDAQLIDDASGLALRGLVQSLASSPVLWLLARRPVPARPLAQHALDWVIDHAAVRLSLSPLDDGAVAELATGILGAAPDESVLGWTDRCGGNPWLVENLLKALLQAGQVVIVDGTASAVAERLPETLFPAIGRLLGEMPPAVRRLVVSGSRTGRPFTAEEAAVSLGEPGPEVSSSIDWAVNVGLMRREGTELAFRHAVIEEALQQPAFQSDDEPPAPGSTGGSAQTRLAGPPSPAPNAHQAGARTQDAAAGRPGAAAPVVAPSVTPGAAPPAQEPGCGCDGMAARAVSALGDVFGEVPRKLAGALRLLAVAGKGAEAVRLADAALRPGVEAEAESHLVLELSQGLRDTGLRGMSDEIIRRTLARQDLDEQDRAELHGALSESLHTERPIGLHETVTAPWRTRSAGLAPSVVPQRRAGSGNGAGSTAR</sequence>
<evidence type="ECO:0000256" key="3">
    <source>
        <dbReference type="SAM" id="MobiDB-lite"/>
    </source>
</evidence>
<dbReference type="GO" id="GO:0005737">
    <property type="term" value="C:cytoplasm"/>
    <property type="evidence" value="ECO:0007669"/>
    <property type="project" value="TreeGrafter"/>
</dbReference>
<evidence type="ECO:0000256" key="1">
    <source>
        <dbReference type="ARBA" id="ARBA00022741"/>
    </source>
</evidence>
<name>I1WE06_9ACTN</name>
<dbReference type="AlphaFoldDB" id="I1WE06"/>
<dbReference type="InterPro" id="IPR041664">
    <property type="entry name" value="AAA_16"/>
</dbReference>
<protein>
    <submittedName>
        <fullName evidence="5">Wt3.1c</fullName>
    </submittedName>
</protein>
<feature type="compositionally biased region" description="Gly residues" evidence="3">
    <location>
        <begin position="540"/>
        <end position="549"/>
    </location>
</feature>
<gene>
    <name evidence="5" type="ORF">wt3.1c</name>
</gene>
<evidence type="ECO:0000259" key="4">
    <source>
        <dbReference type="Pfam" id="PF13191"/>
    </source>
</evidence>
<keyword evidence="1" id="KW-0547">Nucleotide-binding</keyword>
<dbReference type="PANTHER" id="PTHR16305:SF28">
    <property type="entry name" value="GUANYLATE CYCLASE DOMAIN-CONTAINING PROTEIN"/>
    <property type="match status" value="1"/>
</dbReference>
<feature type="region of interest" description="Disordered" evidence="3">
    <location>
        <begin position="522"/>
        <end position="549"/>
    </location>
</feature>
<dbReference type="GO" id="GO:0005524">
    <property type="term" value="F:ATP binding"/>
    <property type="evidence" value="ECO:0007669"/>
    <property type="project" value="UniProtKB-KW"/>
</dbReference>
<dbReference type="Gene3D" id="3.40.50.300">
    <property type="entry name" value="P-loop containing nucleotide triphosphate hydrolases"/>
    <property type="match status" value="1"/>
</dbReference>
<feature type="domain" description="Orc1-like AAA ATPase" evidence="4">
    <location>
        <begin position="3"/>
        <end position="150"/>
    </location>
</feature>
<accession>I1WE06</accession>
<dbReference type="PANTHER" id="PTHR16305">
    <property type="entry name" value="TESTICULAR SOLUBLE ADENYLYL CYCLASE"/>
    <property type="match status" value="1"/>
</dbReference>
<organism evidence="5">
    <name type="scientific">Streptomyces sp. WT3</name>
    <dbReference type="NCBI Taxonomy" id="1178025"/>
    <lineage>
        <taxon>Bacteria</taxon>
        <taxon>Bacillati</taxon>
        <taxon>Actinomycetota</taxon>
        <taxon>Actinomycetes</taxon>
        <taxon>Kitasatosporales</taxon>
        <taxon>Streptomycetaceae</taxon>
        <taxon>Streptomyces</taxon>
    </lineage>
</organism>
<dbReference type="GO" id="GO:0004016">
    <property type="term" value="F:adenylate cyclase activity"/>
    <property type="evidence" value="ECO:0007669"/>
    <property type="project" value="TreeGrafter"/>
</dbReference>
<feature type="compositionally biased region" description="Low complexity" evidence="3">
    <location>
        <begin position="370"/>
        <end position="389"/>
    </location>
</feature>
<feature type="region of interest" description="Disordered" evidence="3">
    <location>
        <begin position="326"/>
        <end position="396"/>
    </location>
</feature>
<keyword evidence="2" id="KW-0067">ATP-binding</keyword>
<dbReference type="EMBL" id="JQ432566">
    <property type="protein sequence ID" value="AFI64500.1"/>
    <property type="molecule type" value="Genomic_DNA"/>
</dbReference>
<evidence type="ECO:0000313" key="5">
    <source>
        <dbReference type="EMBL" id="AFI64500.1"/>
    </source>
</evidence>
<dbReference type="Pfam" id="PF13191">
    <property type="entry name" value="AAA_16"/>
    <property type="match status" value="1"/>
</dbReference>
<dbReference type="SUPFAM" id="SSF52540">
    <property type="entry name" value="P-loop containing nucleoside triphosphate hydrolases"/>
    <property type="match status" value="1"/>
</dbReference>